<keyword evidence="3" id="KW-1185">Reference proteome</keyword>
<dbReference type="Proteomes" id="UP000799539">
    <property type="component" value="Unassembled WGS sequence"/>
</dbReference>
<dbReference type="AlphaFoldDB" id="A0A6A6FDD3"/>
<dbReference type="OrthoDB" id="3650322at2759"/>
<evidence type="ECO:0000259" key="1">
    <source>
        <dbReference type="PROSITE" id="PS51184"/>
    </source>
</evidence>
<protein>
    <recommendedName>
        <fullName evidence="1">JmjC domain-containing protein</fullName>
    </recommendedName>
</protein>
<dbReference type="Gene3D" id="2.60.120.650">
    <property type="entry name" value="Cupin"/>
    <property type="match status" value="1"/>
</dbReference>
<proteinExistence type="predicted"/>
<organism evidence="2 3">
    <name type="scientific">Cercospora zeae-maydis SCOH1-5</name>
    <dbReference type="NCBI Taxonomy" id="717836"/>
    <lineage>
        <taxon>Eukaryota</taxon>
        <taxon>Fungi</taxon>
        <taxon>Dikarya</taxon>
        <taxon>Ascomycota</taxon>
        <taxon>Pezizomycotina</taxon>
        <taxon>Dothideomycetes</taxon>
        <taxon>Dothideomycetidae</taxon>
        <taxon>Mycosphaerellales</taxon>
        <taxon>Mycosphaerellaceae</taxon>
        <taxon>Cercospora</taxon>
    </lineage>
</organism>
<evidence type="ECO:0000313" key="3">
    <source>
        <dbReference type="Proteomes" id="UP000799539"/>
    </source>
</evidence>
<gene>
    <name evidence="2" type="ORF">CERZMDRAFT_43641</name>
</gene>
<dbReference type="InterPro" id="IPR003347">
    <property type="entry name" value="JmjC_dom"/>
</dbReference>
<dbReference type="PROSITE" id="PS51184">
    <property type="entry name" value="JMJC"/>
    <property type="match status" value="1"/>
</dbReference>
<dbReference type="EMBL" id="ML992677">
    <property type="protein sequence ID" value="KAF2211404.1"/>
    <property type="molecule type" value="Genomic_DNA"/>
</dbReference>
<name>A0A6A6FDD3_9PEZI</name>
<feature type="domain" description="JmjC" evidence="1">
    <location>
        <begin position="44"/>
        <end position="194"/>
    </location>
</feature>
<accession>A0A6A6FDD3</accession>
<dbReference type="SUPFAM" id="SSF51197">
    <property type="entry name" value="Clavaminate synthase-like"/>
    <property type="match status" value="1"/>
</dbReference>
<reference evidence="2" key="1">
    <citation type="journal article" date="2020" name="Stud. Mycol.">
        <title>101 Dothideomycetes genomes: a test case for predicting lifestyles and emergence of pathogens.</title>
        <authorList>
            <person name="Haridas S."/>
            <person name="Albert R."/>
            <person name="Binder M."/>
            <person name="Bloem J."/>
            <person name="Labutti K."/>
            <person name="Salamov A."/>
            <person name="Andreopoulos B."/>
            <person name="Baker S."/>
            <person name="Barry K."/>
            <person name="Bills G."/>
            <person name="Bluhm B."/>
            <person name="Cannon C."/>
            <person name="Castanera R."/>
            <person name="Culley D."/>
            <person name="Daum C."/>
            <person name="Ezra D."/>
            <person name="Gonzalez J."/>
            <person name="Henrissat B."/>
            <person name="Kuo A."/>
            <person name="Liang C."/>
            <person name="Lipzen A."/>
            <person name="Lutzoni F."/>
            <person name="Magnuson J."/>
            <person name="Mondo S."/>
            <person name="Nolan M."/>
            <person name="Ohm R."/>
            <person name="Pangilinan J."/>
            <person name="Park H.-J."/>
            <person name="Ramirez L."/>
            <person name="Alfaro M."/>
            <person name="Sun H."/>
            <person name="Tritt A."/>
            <person name="Yoshinaga Y."/>
            <person name="Zwiers L.-H."/>
            <person name="Turgeon B."/>
            <person name="Goodwin S."/>
            <person name="Spatafora J."/>
            <person name="Crous P."/>
            <person name="Grigoriev I."/>
        </authorList>
    </citation>
    <scope>NUCLEOTIDE SEQUENCE</scope>
    <source>
        <strain evidence="2">SCOH1-5</strain>
    </source>
</reference>
<evidence type="ECO:0000313" key="2">
    <source>
        <dbReference type="EMBL" id="KAF2211404.1"/>
    </source>
</evidence>
<sequence>MTPQRGTVEELTSRIRRKRAHSGQNVNALSLPLILRANPPAITRCPRLGLLSDVIPAAKTRAAASMEKQLESTPFDVESCEGFSIYGDAGVFSGMHRDFLGGTWLRNIFGMKLWWFVPWTSMTDVEKEDFQDKGYRWNPGSKARALLIKPDQVLVMPSPLPHAVLTVENCLMEGGMFWDRENITGTLENLQYTMKNWSTTNELPPFQLPDIIDELERMTKGHRSIRAIIDHLRTLGCQCRGICSSRCKCRSTRCTRWCTDHPTLPLNMACMLEAGE</sequence>